<accession>A0A2K9YF20</accession>
<sequence length="134" mass="14537">MGKKIHSLLPAALRNAESSVSPWTVDLLAEQLTFLADRAEARAASRREIGLSADGSPQQLRNLLCGRVAAYQVTALHAYRTMGLMHSMLQLSCFVLSEIGVPDADLLELTDPTLSDHATKQACWMTISSLSPSK</sequence>
<organism evidence="1">
    <name type="scientific">Cladonia uncialis subsp. uncialis</name>
    <dbReference type="NCBI Taxonomy" id="180999"/>
    <lineage>
        <taxon>Eukaryota</taxon>
        <taxon>Fungi</taxon>
        <taxon>Dikarya</taxon>
        <taxon>Ascomycota</taxon>
        <taxon>Pezizomycotina</taxon>
        <taxon>Lecanoromycetes</taxon>
        <taxon>OSLEUM clade</taxon>
        <taxon>Lecanoromycetidae</taxon>
        <taxon>Lecanorales</taxon>
        <taxon>Lecanorineae</taxon>
        <taxon>Cladoniaceae</taxon>
        <taxon>Cladonia</taxon>
    </lineage>
</organism>
<evidence type="ECO:0000313" key="1">
    <source>
        <dbReference type="EMBL" id="AUW31420.1"/>
    </source>
</evidence>
<dbReference type="AlphaFoldDB" id="A0A2K9YF20"/>
<dbReference type="EMBL" id="MG777515">
    <property type="protein sequence ID" value="AUW31420.1"/>
    <property type="molecule type" value="Genomic_DNA"/>
</dbReference>
<reference evidence="1" key="1">
    <citation type="submission" date="2017-12" db="EMBL/GenBank/DDBJ databases">
        <title>Genome Sequencing Reveals a Rich Biosynthetic Potential.</title>
        <authorList>
            <person name="Bertrand R.L."/>
            <person name="Abdel-Hameed M.E."/>
            <person name="Sorensen J.L."/>
        </authorList>
    </citation>
    <scope>NUCLEOTIDE SEQUENCE</scope>
</reference>
<proteinExistence type="predicted"/>
<name>A0A2K9YF20_CLAUC</name>
<protein>
    <submittedName>
        <fullName evidence="1">Uncharacterized protein</fullName>
    </submittedName>
</protein>